<gene>
    <name evidence="1" type="ORF">K504DRAFT_371173</name>
</gene>
<dbReference type="CDD" id="cd02440">
    <property type="entry name" value="AdoMet_MTases"/>
    <property type="match status" value="1"/>
</dbReference>
<reference evidence="1" key="1">
    <citation type="journal article" date="2020" name="Stud. Mycol.">
        <title>101 Dothideomycetes genomes: a test case for predicting lifestyles and emergence of pathogens.</title>
        <authorList>
            <person name="Haridas S."/>
            <person name="Albert R."/>
            <person name="Binder M."/>
            <person name="Bloem J."/>
            <person name="Labutti K."/>
            <person name="Salamov A."/>
            <person name="Andreopoulos B."/>
            <person name="Baker S."/>
            <person name="Barry K."/>
            <person name="Bills G."/>
            <person name="Bluhm B."/>
            <person name="Cannon C."/>
            <person name="Castanera R."/>
            <person name="Culley D."/>
            <person name="Daum C."/>
            <person name="Ezra D."/>
            <person name="Gonzalez J."/>
            <person name="Henrissat B."/>
            <person name="Kuo A."/>
            <person name="Liang C."/>
            <person name="Lipzen A."/>
            <person name="Lutzoni F."/>
            <person name="Magnuson J."/>
            <person name="Mondo S."/>
            <person name="Nolan M."/>
            <person name="Ohm R."/>
            <person name="Pangilinan J."/>
            <person name="Park H.-J."/>
            <person name="Ramirez L."/>
            <person name="Alfaro M."/>
            <person name="Sun H."/>
            <person name="Tritt A."/>
            <person name="Yoshinaga Y."/>
            <person name="Zwiers L.-H."/>
            <person name="Turgeon B."/>
            <person name="Goodwin S."/>
            <person name="Spatafora J."/>
            <person name="Crous P."/>
            <person name="Grigoriev I."/>
        </authorList>
    </citation>
    <scope>NUCLEOTIDE SEQUENCE</scope>
    <source>
        <strain evidence="1">CBS 279.74</strain>
    </source>
</reference>
<dbReference type="InterPro" id="IPR029063">
    <property type="entry name" value="SAM-dependent_MTases_sf"/>
</dbReference>
<dbReference type="PANTHER" id="PTHR43591">
    <property type="entry name" value="METHYLTRANSFERASE"/>
    <property type="match status" value="1"/>
</dbReference>
<organism evidence="1 2">
    <name type="scientific">Pleomassaria siparia CBS 279.74</name>
    <dbReference type="NCBI Taxonomy" id="1314801"/>
    <lineage>
        <taxon>Eukaryota</taxon>
        <taxon>Fungi</taxon>
        <taxon>Dikarya</taxon>
        <taxon>Ascomycota</taxon>
        <taxon>Pezizomycotina</taxon>
        <taxon>Dothideomycetes</taxon>
        <taxon>Pleosporomycetidae</taxon>
        <taxon>Pleosporales</taxon>
        <taxon>Pleomassariaceae</taxon>
        <taxon>Pleomassaria</taxon>
    </lineage>
</organism>
<dbReference type="EMBL" id="MU005765">
    <property type="protein sequence ID" value="KAF2713404.1"/>
    <property type="molecule type" value="Genomic_DNA"/>
</dbReference>
<dbReference type="OrthoDB" id="2013972at2759"/>
<accession>A0A6G1KKN8</accession>
<sequence length="304" mass="34217">MAQWESESNAGDSAYGDIESETASVTSSILAGHYENGRRYHSYQGGNYMFPNDEQEQDRLDIKYASLNLLMGGKVCFAPLVDPQQILDIGTGTGIWAIDAGEEFPGATVAHIRTNRVPPNVKFEIDDAEQPWTWNENFFDLIHMRTMTGCIRNWDRLFEQAFRHTKPGGYIELQEMDYMGVVQPTSKNPGTSFMQWCISQGEAALKAGISLRTSGPLLSSYLEKAGFVDIEVLEYRLPIGPWAAKRGLRDAGLLQLSAMLEGIEGLSLRLFTFYAGWTLDELKILLAKVRTELRDRDCHAYWPL</sequence>
<dbReference type="SUPFAM" id="SSF53335">
    <property type="entry name" value="S-adenosyl-L-methionine-dependent methyltransferases"/>
    <property type="match status" value="1"/>
</dbReference>
<dbReference type="GO" id="GO:0008168">
    <property type="term" value="F:methyltransferase activity"/>
    <property type="evidence" value="ECO:0007669"/>
    <property type="project" value="UniProtKB-KW"/>
</dbReference>
<name>A0A6G1KKN8_9PLEO</name>
<dbReference type="Proteomes" id="UP000799428">
    <property type="component" value="Unassembled WGS sequence"/>
</dbReference>
<protein>
    <submittedName>
        <fullName evidence="1">S-adenosyl-L-methionine-dependent methyltransferase</fullName>
    </submittedName>
</protein>
<evidence type="ECO:0000313" key="2">
    <source>
        <dbReference type="Proteomes" id="UP000799428"/>
    </source>
</evidence>
<keyword evidence="2" id="KW-1185">Reference proteome</keyword>
<dbReference type="Pfam" id="PF13489">
    <property type="entry name" value="Methyltransf_23"/>
    <property type="match status" value="1"/>
</dbReference>
<dbReference type="AlphaFoldDB" id="A0A6G1KKN8"/>
<dbReference type="PANTHER" id="PTHR43591:SF10">
    <property type="entry name" value="ABC TRANSMEMBRANE TYPE-1 DOMAIN-CONTAINING PROTEIN-RELATED"/>
    <property type="match status" value="1"/>
</dbReference>
<keyword evidence="1" id="KW-0489">Methyltransferase</keyword>
<dbReference type="Gene3D" id="3.40.50.150">
    <property type="entry name" value="Vaccinia Virus protein VP39"/>
    <property type="match status" value="1"/>
</dbReference>
<proteinExistence type="predicted"/>
<dbReference type="GO" id="GO:0032259">
    <property type="term" value="P:methylation"/>
    <property type="evidence" value="ECO:0007669"/>
    <property type="project" value="UniProtKB-KW"/>
</dbReference>
<evidence type="ECO:0000313" key="1">
    <source>
        <dbReference type="EMBL" id="KAF2713404.1"/>
    </source>
</evidence>
<keyword evidence="1" id="KW-0808">Transferase</keyword>